<keyword evidence="6" id="KW-1185">Reference proteome</keyword>
<dbReference type="InterPro" id="IPR003593">
    <property type="entry name" value="AAA+_ATPase"/>
</dbReference>
<reference evidence="5 6" key="1">
    <citation type="submission" date="2018-06" db="EMBL/GenBank/DDBJ databases">
        <authorList>
            <consortium name="Pathogen Informatics"/>
            <person name="Doyle S."/>
        </authorList>
    </citation>
    <scope>NUCLEOTIDE SEQUENCE [LARGE SCALE GENOMIC DNA]</scope>
    <source>
        <strain evidence="5 6">NCTC12278</strain>
    </source>
</reference>
<dbReference type="Proteomes" id="UP000249495">
    <property type="component" value="Chromosome 1"/>
</dbReference>
<dbReference type="InterPro" id="IPR017871">
    <property type="entry name" value="ABC_transporter-like_CS"/>
</dbReference>
<dbReference type="InterPro" id="IPR050763">
    <property type="entry name" value="ABC_transporter_ATP-binding"/>
</dbReference>
<evidence type="ECO:0000313" key="6">
    <source>
        <dbReference type="Proteomes" id="UP000249495"/>
    </source>
</evidence>
<dbReference type="Pfam" id="PF00005">
    <property type="entry name" value="ABC_tran"/>
    <property type="match status" value="1"/>
</dbReference>
<dbReference type="PANTHER" id="PTHR42711">
    <property type="entry name" value="ABC TRANSPORTER ATP-BINDING PROTEIN"/>
    <property type="match status" value="1"/>
</dbReference>
<dbReference type="EMBL" id="LS483343">
    <property type="protein sequence ID" value="SQF39932.1"/>
    <property type="molecule type" value="Genomic_DNA"/>
</dbReference>
<dbReference type="EC" id="3.6.3.-" evidence="5"/>
<keyword evidence="5" id="KW-0378">Hydrolase</keyword>
<protein>
    <submittedName>
        <fullName evidence="5">ABC transporter ATP-binding protein</fullName>
        <ecNumber evidence="5">3.6.3.-</ecNumber>
    </submittedName>
</protein>
<dbReference type="RefSeq" id="WP_018029498.1">
    <property type="nucleotide sequence ID" value="NZ_CAMCCF010000003.1"/>
</dbReference>
<dbReference type="GO" id="GO:0016887">
    <property type="term" value="F:ATP hydrolysis activity"/>
    <property type="evidence" value="ECO:0007669"/>
    <property type="project" value="InterPro"/>
</dbReference>
<evidence type="ECO:0000256" key="2">
    <source>
        <dbReference type="ARBA" id="ARBA00022741"/>
    </source>
</evidence>
<organism evidence="5 6">
    <name type="scientific">Streptococcus ferus</name>
    <dbReference type="NCBI Taxonomy" id="1345"/>
    <lineage>
        <taxon>Bacteria</taxon>
        <taxon>Bacillati</taxon>
        <taxon>Bacillota</taxon>
        <taxon>Bacilli</taxon>
        <taxon>Lactobacillales</taxon>
        <taxon>Streptococcaceae</taxon>
        <taxon>Streptococcus</taxon>
    </lineage>
</organism>
<dbReference type="PROSITE" id="PS50893">
    <property type="entry name" value="ABC_TRANSPORTER_2"/>
    <property type="match status" value="1"/>
</dbReference>
<evidence type="ECO:0000259" key="4">
    <source>
        <dbReference type="PROSITE" id="PS50893"/>
    </source>
</evidence>
<dbReference type="Gene3D" id="3.40.50.300">
    <property type="entry name" value="P-loop containing nucleotide triphosphate hydrolases"/>
    <property type="match status" value="1"/>
</dbReference>
<proteinExistence type="predicted"/>
<dbReference type="SUPFAM" id="SSF52540">
    <property type="entry name" value="P-loop containing nucleoside triphosphate hydrolases"/>
    <property type="match status" value="1"/>
</dbReference>
<evidence type="ECO:0000313" key="5">
    <source>
        <dbReference type="EMBL" id="SQF39932.1"/>
    </source>
</evidence>
<keyword evidence="1" id="KW-0813">Transport</keyword>
<dbReference type="KEGG" id="sfer:NCTC12278_00636"/>
<dbReference type="CDD" id="cd03230">
    <property type="entry name" value="ABC_DR_subfamily_A"/>
    <property type="match status" value="1"/>
</dbReference>
<feature type="domain" description="ABC transporter" evidence="4">
    <location>
        <begin position="2"/>
        <end position="226"/>
    </location>
</feature>
<dbReference type="AlphaFoldDB" id="A0A2X3XZN2"/>
<dbReference type="InterPro" id="IPR003439">
    <property type="entry name" value="ABC_transporter-like_ATP-bd"/>
</dbReference>
<evidence type="ECO:0000256" key="1">
    <source>
        <dbReference type="ARBA" id="ARBA00022448"/>
    </source>
</evidence>
<evidence type="ECO:0000256" key="3">
    <source>
        <dbReference type="ARBA" id="ARBA00022840"/>
    </source>
</evidence>
<dbReference type="InterPro" id="IPR027417">
    <property type="entry name" value="P-loop_NTPase"/>
</dbReference>
<keyword evidence="2" id="KW-0547">Nucleotide-binding</keyword>
<accession>A0A2X3XZN2</accession>
<keyword evidence="3 5" id="KW-0067">ATP-binding</keyword>
<name>A0A2X3XZN2_9STRE</name>
<sequence length="292" mass="32854">MITVEHLGKQIKGKTILSDISFTIEKGDCLAMIGPNGAGKTTLMSCLLGDKVVSQGKVLVNGKSPRSKELRSQLAVLAQENEIPSNLKVFELLNFFKEIARHPLSDEAIDAYLQFTDEQKKQLAGKLSGGQKRLLSFVLCLIGQPQMLFLDEPTAGMDTSTRQRFWQIVQSLKAKGITIIYSSHYIEEVEHTAERILVLHQGKLLRDTTPFAMRTSEQEKQVTLSKDFLEAVEGLDGIYDLEVKNDTVSFMTKSIDTIWQELQEQGCRISDIEVQNKTLLNTLFDNTREEDK</sequence>
<dbReference type="PROSITE" id="PS00211">
    <property type="entry name" value="ABC_TRANSPORTER_1"/>
    <property type="match status" value="1"/>
</dbReference>
<dbReference type="STRING" id="1123303.GCA_000372425_00169"/>
<dbReference type="GO" id="GO:0005524">
    <property type="term" value="F:ATP binding"/>
    <property type="evidence" value="ECO:0007669"/>
    <property type="project" value="UniProtKB-KW"/>
</dbReference>
<gene>
    <name evidence="5" type="primary">lptB_1</name>
    <name evidence="5" type="ORF">NCTC12278_00636</name>
</gene>
<dbReference type="OrthoDB" id="9804819at2"/>
<dbReference type="SMART" id="SM00382">
    <property type="entry name" value="AAA"/>
    <property type="match status" value="1"/>
</dbReference>
<dbReference type="PANTHER" id="PTHR42711:SF17">
    <property type="entry name" value="ABC TRANSPORTER ATP-BINDING PROTEIN"/>
    <property type="match status" value="1"/>
</dbReference>